<gene>
    <name evidence="2" type="ORF">HERI1096_LOCUS15651</name>
</gene>
<dbReference type="PROSITE" id="PS50280">
    <property type="entry name" value="SET"/>
    <property type="match status" value="1"/>
</dbReference>
<reference evidence="2" key="1">
    <citation type="submission" date="2021-01" db="EMBL/GenBank/DDBJ databases">
        <authorList>
            <person name="Corre E."/>
            <person name="Pelletier E."/>
            <person name="Niang G."/>
            <person name="Scheremetjew M."/>
            <person name="Finn R."/>
            <person name="Kale V."/>
            <person name="Holt S."/>
            <person name="Cochrane G."/>
            <person name="Meng A."/>
            <person name="Brown T."/>
            <person name="Cohen L."/>
        </authorList>
    </citation>
    <scope>NUCLEOTIDE SEQUENCE</scope>
    <source>
        <strain evidence="2">CCMP281</strain>
    </source>
</reference>
<evidence type="ECO:0000259" key="1">
    <source>
        <dbReference type="PROSITE" id="PS50280"/>
    </source>
</evidence>
<dbReference type="SUPFAM" id="SSF82199">
    <property type="entry name" value="SET domain"/>
    <property type="match status" value="1"/>
</dbReference>
<dbReference type="PANTHER" id="PTHR46307">
    <property type="entry name" value="G9A, ISOFORM B"/>
    <property type="match status" value="1"/>
</dbReference>
<feature type="domain" description="SET" evidence="1">
    <location>
        <begin position="1"/>
        <end position="114"/>
    </location>
</feature>
<sequence length="157" mass="17089">MGVFALQPIRAGRWVCQYVGTLLAEDISGPFGDPLGLVAENEDVARSARTPSDYVFELTAGLSIDAINSTHFSRFINHAERCNMEASVSVEERRVDFYTVAEIGVGEELTIDYGETFWRASSQSPAAGTDSRNFDAAGQPNSFVDWCVQGGAKDEPD</sequence>
<dbReference type="EMBL" id="HBHX01028019">
    <property type="protein sequence ID" value="CAE0114966.1"/>
    <property type="molecule type" value="Transcribed_RNA"/>
</dbReference>
<proteinExistence type="predicted"/>
<dbReference type="PANTHER" id="PTHR46307:SF4">
    <property type="entry name" value="G9A, ISOFORM B"/>
    <property type="match status" value="1"/>
</dbReference>
<dbReference type="Gene3D" id="2.170.270.10">
    <property type="entry name" value="SET domain"/>
    <property type="match status" value="1"/>
</dbReference>
<dbReference type="GO" id="GO:0046974">
    <property type="term" value="F:histone H3K9 methyltransferase activity"/>
    <property type="evidence" value="ECO:0007669"/>
    <property type="project" value="TreeGrafter"/>
</dbReference>
<protein>
    <recommendedName>
        <fullName evidence="1">SET domain-containing protein</fullName>
    </recommendedName>
</protein>
<dbReference type="InterPro" id="IPR046341">
    <property type="entry name" value="SET_dom_sf"/>
</dbReference>
<dbReference type="GO" id="GO:0005634">
    <property type="term" value="C:nucleus"/>
    <property type="evidence" value="ECO:0007669"/>
    <property type="project" value="TreeGrafter"/>
</dbReference>
<dbReference type="InterPro" id="IPR001214">
    <property type="entry name" value="SET_dom"/>
</dbReference>
<dbReference type="SMART" id="SM00317">
    <property type="entry name" value="SET"/>
    <property type="match status" value="1"/>
</dbReference>
<dbReference type="AlphaFoldDB" id="A0A7S3AVW3"/>
<evidence type="ECO:0000313" key="2">
    <source>
        <dbReference type="EMBL" id="CAE0114966.1"/>
    </source>
</evidence>
<accession>A0A7S3AVW3</accession>
<name>A0A7S3AVW3_9EUKA</name>
<dbReference type="GO" id="GO:0000122">
    <property type="term" value="P:negative regulation of transcription by RNA polymerase II"/>
    <property type="evidence" value="ECO:0007669"/>
    <property type="project" value="TreeGrafter"/>
</dbReference>
<dbReference type="GO" id="GO:0002039">
    <property type="term" value="F:p53 binding"/>
    <property type="evidence" value="ECO:0007669"/>
    <property type="project" value="InterPro"/>
</dbReference>
<dbReference type="GO" id="GO:0000785">
    <property type="term" value="C:chromatin"/>
    <property type="evidence" value="ECO:0007669"/>
    <property type="project" value="TreeGrafter"/>
</dbReference>
<dbReference type="InterPro" id="IPR043550">
    <property type="entry name" value="EHMT1/EHMT2"/>
</dbReference>
<organism evidence="2">
    <name type="scientific">Haptolina ericina</name>
    <dbReference type="NCBI Taxonomy" id="156174"/>
    <lineage>
        <taxon>Eukaryota</taxon>
        <taxon>Haptista</taxon>
        <taxon>Haptophyta</taxon>
        <taxon>Prymnesiophyceae</taxon>
        <taxon>Prymnesiales</taxon>
        <taxon>Prymnesiaceae</taxon>
        <taxon>Haptolina</taxon>
    </lineage>
</organism>
<dbReference type="Pfam" id="PF00856">
    <property type="entry name" value="SET"/>
    <property type="match status" value="1"/>
</dbReference>